<name>A0A3M7R7F4_BRAPC</name>
<keyword evidence="3" id="KW-1185">Reference proteome</keyword>
<evidence type="ECO:0000313" key="3">
    <source>
        <dbReference type="Proteomes" id="UP000276133"/>
    </source>
</evidence>
<evidence type="ECO:0000256" key="1">
    <source>
        <dbReference type="SAM" id="Phobius"/>
    </source>
</evidence>
<dbReference type="Proteomes" id="UP000276133">
    <property type="component" value="Unassembled WGS sequence"/>
</dbReference>
<sequence length="64" mass="7537">MAFLSCLWNSRCVYIPEFTLLDCVDNKPISNNNITRFYLISSFYLDFVIIGSWILIRNIEDLVI</sequence>
<dbReference type="AlphaFoldDB" id="A0A3M7R7F4"/>
<comment type="caution">
    <text evidence="2">The sequence shown here is derived from an EMBL/GenBank/DDBJ whole genome shotgun (WGS) entry which is preliminary data.</text>
</comment>
<dbReference type="EMBL" id="REGN01004039">
    <property type="protein sequence ID" value="RNA19476.1"/>
    <property type="molecule type" value="Genomic_DNA"/>
</dbReference>
<gene>
    <name evidence="2" type="ORF">BpHYR1_016521</name>
</gene>
<proteinExistence type="predicted"/>
<keyword evidence="1" id="KW-1133">Transmembrane helix</keyword>
<protein>
    <submittedName>
        <fullName evidence="2">Uncharacterized protein</fullName>
    </submittedName>
</protein>
<evidence type="ECO:0000313" key="2">
    <source>
        <dbReference type="EMBL" id="RNA19476.1"/>
    </source>
</evidence>
<keyword evidence="1" id="KW-0812">Transmembrane</keyword>
<accession>A0A3M7R7F4</accession>
<organism evidence="2 3">
    <name type="scientific">Brachionus plicatilis</name>
    <name type="common">Marine rotifer</name>
    <name type="synonym">Brachionus muelleri</name>
    <dbReference type="NCBI Taxonomy" id="10195"/>
    <lineage>
        <taxon>Eukaryota</taxon>
        <taxon>Metazoa</taxon>
        <taxon>Spiralia</taxon>
        <taxon>Gnathifera</taxon>
        <taxon>Rotifera</taxon>
        <taxon>Eurotatoria</taxon>
        <taxon>Monogononta</taxon>
        <taxon>Pseudotrocha</taxon>
        <taxon>Ploima</taxon>
        <taxon>Brachionidae</taxon>
        <taxon>Brachionus</taxon>
    </lineage>
</organism>
<keyword evidence="1" id="KW-0472">Membrane</keyword>
<feature type="transmembrane region" description="Helical" evidence="1">
    <location>
        <begin position="37"/>
        <end position="56"/>
    </location>
</feature>
<reference evidence="2 3" key="1">
    <citation type="journal article" date="2018" name="Sci. Rep.">
        <title>Genomic signatures of local adaptation to the degree of environmental predictability in rotifers.</title>
        <authorList>
            <person name="Franch-Gras L."/>
            <person name="Hahn C."/>
            <person name="Garcia-Roger E.M."/>
            <person name="Carmona M.J."/>
            <person name="Serra M."/>
            <person name="Gomez A."/>
        </authorList>
    </citation>
    <scope>NUCLEOTIDE SEQUENCE [LARGE SCALE GENOMIC DNA]</scope>
    <source>
        <strain evidence="2">HYR1</strain>
    </source>
</reference>